<name>A0AAJ5C3V2_9BASI</name>
<evidence type="ECO:0000313" key="1">
    <source>
        <dbReference type="EMBL" id="SNX83010.1"/>
    </source>
</evidence>
<organism evidence="1 2">
    <name type="scientific">Melanopsichium pennsylvanicum</name>
    <dbReference type="NCBI Taxonomy" id="63383"/>
    <lineage>
        <taxon>Eukaryota</taxon>
        <taxon>Fungi</taxon>
        <taxon>Dikarya</taxon>
        <taxon>Basidiomycota</taxon>
        <taxon>Ustilaginomycotina</taxon>
        <taxon>Ustilaginomycetes</taxon>
        <taxon>Ustilaginales</taxon>
        <taxon>Ustilaginaceae</taxon>
        <taxon>Melanopsichium</taxon>
    </lineage>
</organism>
<proteinExistence type="predicted"/>
<gene>
    <name evidence="1" type="ORF">MEPE_01716</name>
</gene>
<accession>A0AAJ5C3V2</accession>
<dbReference type="AlphaFoldDB" id="A0AAJ5C3V2"/>
<dbReference type="Proteomes" id="UP001294444">
    <property type="component" value="Unassembled WGS sequence"/>
</dbReference>
<evidence type="ECO:0000313" key="2">
    <source>
        <dbReference type="Proteomes" id="UP001294444"/>
    </source>
</evidence>
<sequence length="108" mass="11466">MTNKSCPQSLAITSCAPCQSLLYTTSQLVARMKVVEDFALNHLDTTTCPELETPMHKARTQPIANNKVSAVACQRTDFLGNAASSDGVLGVSAYQPESKEGVLGPPPD</sequence>
<dbReference type="EMBL" id="OAPG01000003">
    <property type="protein sequence ID" value="SNX83010.1"/>
    <property type="molecule type" value="Genomic_DNA"/>
</dbReference>
<comment type="caution">
    <text evidence="1">The sequence shown here is derived from an EMBL/GenBank/DDBJ whole genome shotgun (WGS) entry which is preliminary data.</text>
</comment>
<reference evidence="1" key="1">
    <citation type="submission" date="2023-10" db="EMBL/GenBank/DDBJ databases">
        <authorList>
            <person name="Guldener U."/>
        </authorList>
    </citation>
    <scope>NUCLEOTIDE SEQUENCE</scope>
    <source>
        <strain evidence="1">Mp4</strain>
    </source>
</reference>
<dbReference type="PROSITE" id="PS51257">
    <property type="entry name" value="PROKAR_LIPOPROTEIN"/>
    <property type="match status" value="1"/>
</dbReference>
<keyword evidence="2" id="KW-1185">Reference proteome</keyword>
<protein>
    <submittedName>
        <fullName evidence="1">Uncharacterized protein</fullName>
    </submittedName>
</protein>